<reference evidence="2 3" key="1">
    <citation type="submission" date="2015-07" db="EMBL/GenBank/DDBJ databases">
        <title>Genome sequencing project for genomic taxonomy and phylogenomics of Bacillus-like bacteria.</title>
        <authorList>
            <person name="Liu B."/>
            <person name="Wang J."/>
            <person name="Zhu Y."/>
            <person name="Liu G."/>
            <person name="Chen Q."/>
            <person name="Chen Z."/>
            <person name="Che J."/>
            <person name="Ge C."/>
            <person name="Shi H."/>
            <person name="Pan Z."/>
            <person name="Liu X."/>
        </authorList>
    </citation>
    <scope>NUCLEOTIDE SEQUENCE [LARGE SCALE GENOMIC DNA]</scope>
    <source>
        <strain evidence="2 3">DSM 54</strain>
    </source>
</reference>
<evidence type="ECO:0000313" key="3">
    <source>
        <dbReference type="Proteomes" id="UP000037977"/>
    </source>
</evidence>
<protein>
    <submittedName>
        <fullName evidence="2">Uncharacterized protein</fullName>
    </submittedName>
</protein>
<keyword evidence="1" id="KW-0732">Signal</keyword>
<dbReference type="STRING" id="33935.ADM90_12105"/>
<accession>A0A0M9DKI1</accession>
<keyword evidence="3" id="KW-1185">Reference proteome</keyword>
<dbReference type="EMBL" id="LGCI01000007">
    <property type="protein sequence ID" value="KOY82032.1"/>
    <property type="molecule type" value="Genomic_DNA"/>
</dbReference>
<evidence type="ECO:0000313" key="2">
    <source>
        <dbReference type="EMBL" id="KOY82032.1"/>
    </source>
</evidence>
<dbReference type="AlphaFoldDB" id="A0A0M9DKI1"/>
<dbReference type="OrthoDB" id="9866808at2"/>
<comment type="caution">
    <text evidence="2">The sequence shown here is derived from an EMBL/GenBank/DDBJ whole genome shotgun (WGS) entry which is preliminary data.</text>
</comment>
<dbReference type="PATRIC" id="fig|33935.3.peg.1616"/>
<organism evidence="2 3">
    <name type="scientific">Lysinibacillus macroides</name>
    <dbReference type="NCBI Taxonomy" id="33935"/>
    <lineage>
        <taxon>Bacteria</taxon>
        <taxon>Bacillati</taxon>
        <taxon>Bacillota</taxon>
        <taxon>Bacilli</taxon>
        <taxon>Bacillales</taxon>
        <taxon>Bacillaceae</taxon>
        <taxon>Lysinibacillus</taxon>
    </lineage>
</organism>
<sequence>MKKLILSLFLSLFAVSAIGSTVFASPEVNEASKEILPKIESIANNSDYIDLIDINELPEGAPVINFDTVEDFEQAIKELENEDTELNLYEDTESSSLSTPLITTMATSSTTDRLEVWVKPSLNPIKSATQPVTVTVDLSYRYNGSGSSKTFSSITGVSSFSLAFPTTWVQTGYSSFFYNFNKGVTIELLGYNRLGIVIGEQPIGAQVKDEITFSYALGGSKTLFEK</sequence>
<feature type="signal peptide" evidence="1">
    <location>
        <begin position="1"/>
        <end position="24"/>
    </location>
</feature>
<name>A0A0M9DKI1_9BACI</name>
<dbReference type="Proteomes" id="UP000037977">
    <property type="component" value="Unassembled WGS sequence"/>
</dbReference>
<proteinExistence type="predicted"/>
<dbReference type="RefSeq" id="WP_053995260.1">
    <property type="nucleotide sequence ID" value="NZ_CP065643.1"/>
</dbReference>
<feature type="chain" id="PRO_5005834035" evidence="1">
    <location>
        <begin position="25"/>
        <end position="226"/>
    </location>
</feature>
<evidence type="ECO:0000256" key="1">
    <source>
        <dbReference type="SAM" id="SignalP"/>
    </source>
</evidence>
<gene>
    <name evidence="2" type="ORF">ADM90_12105</name>
</gene>